<dbReference type="PROSITE" id="PS01081">
    <property type="entry name" value="HTH_TETR_1"/>
    <property type="match status" value="1"/>
</dbReference>
<reference evidence="6 7" key="1">
    <citation type="submission" date="2024-10" db="EMBL/GenBank/DDBJ databases">
        <title>The Natural Products Discovery Center: Release of the First 8490 Sequenced Strains for Exploring Actinobacteria Biosynthetic Diversity.</title>
        <authorList>
            <person name="Kalkreuter E."/>
            <person name="Kautsar S.A."/>
            <person name="Yang D."/>
            <person name="Bader C.D."/>
            <person name="Teijaro C.N."/>
            <person name="Fluegel L."/>
            <person name="Davis C.M."/>
            <person name="Simpson J.R."/>
            <person name="Lauterbach L."/>
            <person name="Steele A.D."/>
            <person name="Gui C."/>
            <person name="Meng S."/>
            <person name="Li G."/>
            <person name="Viehrig K."/>
            <person name="Ye F."/>
            <person name="Su P."/>
            <person name="Kiefer A.F."/>
            <person name="Nichols A."/>
            <person name="Cepeda A.J."/>
            <person name="Yan W."/>
            <person name="Fan B."/>
            <person name="Jiang Y."/>
            <person name="Adhikari A."/>
            <person name="Zheng C.-J."/>
            <person name="Schuster L."/>
            <person name="Cowan T.M."/>
            <person name="Smanski M.J."/>
            <person name="Chevrette M.G."/>
            <person name="De Carvalho L.P.S."/>
            <person name="Shen B."/>
        </authorList>
    </citation>
    <scope>NUCLEOTIDE SEQUENCE [LARGE SCALE GENOMIC DNA]</scope>
    <source>
        <strain evidence="6 7">NPDC004045</strain>
    </source>
</reference>
<accession>A0ABW6PWM5</accession>
<keyword evidence="3" id="KW-0804">Transcription</keyword>
<dbReference type="InterPro" id="IPR036271">
    <property type="entry name" value="Tet_transcr_reg_TetR-rel_C_sf"/>
</dbReference>
<dbReference type="Pfam" id="PF00440">
    <property type="entry name" value="TetR_N"/>
    <property type="match status" value="1"/>
</dbReference>
<dbReference type="InterPro" id="IPR001647">
    <property type="entry name" value="HTH_TetR"/>
</dbReference>
<dbReference type="PROSITE" id="PS50977">
    <property type="entry name" value="HTH_TETR_2"/>
    <property type="match status" value="1"/>
</dbReference>
<dbReference type="InterPro" id="IPR023772">
    <property type="entry name" value="DNA-bd_HTH_TetR-type_CS"/>
</dbReference>
<feature type="DNA-binding region" description="H-T-H motif" evidence="4">
    <location>
        <begin position="40"/>
        <end position="59"/>
    </location>
</feature>
<feature type="domain" description="HTH tetR-type" evidence="5">
    <location>
        <begin position="17"/>
        <end position="77"/>
    </location>
</feature>
<dbReference type="InterPro" id="IPR050109">
    <property type="entry name" value="HTH-type_TetR-like_transc_reg"/>
</dbReference>
<dbReference type="PANTHER" id="PTHR30055">
    <property type="entry name" value="HTH-TYPE TRANSCRIPTIONAL REGULATOR RUTR"/>
    <property type="match status" value="1"/>
</dbReference>
<dbReference type="Gene3D" id="1.10.10.60">
    <property type="entry name" value="Homeodomain-like"/>
    <property type="match status" value="1"/>
</dbReference>
<keyword evidence="7" id="KW-1185">Reference proteome</keyword>
<dbReference type="EMBL" id="JBIAMX010000026">
    <property type="protein sequence ID" value="MFF0546758.1"/>
    <property type="molecule type" value="Genomic_DNA"/>
</dbReference>
<dbReference type="Gene3D" id="1.10.357.10">
    <property type="entry name" value="Tetracycline Repressor, domain 2"/>
    <property type="match status" value="1"/>
</dbReference>
<name>A0ABW6PWM5_9NOCA</name>
<dbReference type="PANTHER" id="PTHR30055:SF234">
    <property type="entry name" value="HTH-TYPE TRANSCRIPTIONAL REGULATOR BETI"/>
    <property type="match status" value="1"/>
</dbReference>
<evidence type="ECO:0000256" key="3">
    <source>
        <dbReference type="ARBA" id="ARBA00023163"/>
    </source>
</evidence>
<evidence type="ECO:0000313" key="7">
    <source>
        <dbReference type="Proteomes" id="UP001601444"/>
    </source>
</evidence>
<dbReference type="PRINTS" id="PR00455">
    <property type="entry name" value="HTHTETR"/>
</dbReference>
<dbReference type="SUPFAM" id="SSF46689">
    <property type="entry name" value="Homeodomain-like"/>
    <property type="match status" value="1"/>
</dbReference>
<evidence type="ECO:0000256" key="4">
    <source>
        <dbReference type="PROSITE-ProRule" id="PRU00335"/>
    </source>
</evidence>
<dbReference type="InterPro" id="IPR009057">
    <property type="entry name" value="Homeodomain-like_sf"/>
</dbReference>
<evidence type="ECO:0000256" key="1">
    <source>
        <dbReference type="ARBA" id="ARBA00023015"/>
    </source>
</evidence>
<dbReference type="Proteomes" id="UP001601444">
    <property type="component" value="Unassembled WGS sequence"/>
</dbReference>
<keyword evidence="1" id="KW-0805">Transcription regulation</keyword>
<organism evidence="6 7">
    <name type="scientific">Nocardia thailandica</name>
    <dbReference type="NCBI Taxonomy" id="257275"/>
    <lineage>
        <taxon>Bacteria</taxon>
        <taxon>Bacillati</taxon>
        <taxon>Actinomycetota</taxon>
        <taxon>Actinomycetes</taxon>
        <taxon>Mycobacteriales</taxon>
        <taxon>Nocardiaceae</taxon>
        <taxon>Nocardia</taxon>
    </lineage>
</organism>
<comment type="caution">
    <text evidence="6">The sequence shown here is derived from an EMBL/GenBank/DDBJ whole genome shotgun (WGS) entry which is preliminary data.</text>
</comment>
<dbReference type="SUPFAM" id="SSF48498">
    <property type="entry name" value="Tetracyclin repressor-like, C-terminal domain"/>
    <property type="match status" value="1"/>
</dbReference>
<keyword evidence="2 4" id="KW-0238">DNA-binding</keyword>
<evidence type="ECO:0000256" key="2">
    <source>
        <dbReference type="ARBA" id="ARBA00023125"/>
    </source>
</evidence>
<dbReference type="RefSeq" id="WP_387702974.1">
    <property type="nucleotide sequence ID" value="NZ_JBIAMX010000026.1"/>
</dbReference>
<sequence>MASSSWSVRDARERSDTDRHRALLDAAARVFDARGYDTTTVADITAEARVSRATLYVYFASKEEIFLALAARTRDSFLAAQQPELVDDDPRAMLRATFAAVADAVLDAGSLLRLIEDRAAVDPRVAAIAAEIAERPVRRFTRYLDRQTRLGRMAPVAAPRVIAETLTYAVTHGVLARRDRDPRTRAAYLDEVRAMAETLLGVRDRPERP</sequence>
<evidence type="ECO:0000259" key="5">
    <source>
        <dbReference type="PROSITE" id="PS50977"/>
    </source>
</evidence>
<proteinExistence type="predicted"/>
<protein>
    <submittedName>
        <fullName evidence="6">TetR/AcrR family transcriptional regulator</fullName>
    </submittedName>
</protein>
<evidence type="ECO:0000313" key="6">
    <source>
        <dbReference type="EMBL" id="MFF0546758.1"/>
    </source>
</evidence>
<gene>
    <name evidence="6" type="ORF">ACFYTF_28370</name>
</gene>